<dbReference type="Gene3D" id="3.40.50.1000">
    <property type="entry name" value="HAD superfamily/HAD-like"/>
    <property type="match status" value="1"/>
</dbReference>
<name>A0A494RLM7_9CAUL</name>
<dbReference type="InterPro" id="IPR041492">
    <property type="entry name" value="HAD_2"/>
</dbReference>
<keyword evidence="2" id="KW-1185">Reference proteome</keyword>
<dbReference type="GO" id="GO:0008967">
    <property type="term" value="F:phosphoglycolate phosphatase activity"/>
    <property type="evidence" value="ECO:0007669"/>
    <property type="project" value="TreeGrafter"/>
</dbReference>
<dbReference type="EMBL" id="CP032707">
    <property type="protein sequence ID" value="AYG96329.1"/>
    <property type="molecule type" value="Genomic_DNA"/>
</dbReference>
<dbReference type="SFLD" id="SFLDG01129">
    <property type="entry name" value="C1.5:_HAD__Beta-PGM__Phosphata"/>
    <property type="match status" value="1"/>
</dbReference>
<dbReference type="InterPro" id="IPR050155">
    <property type="entry name" value="HAD-like_hydrolase_sf"/>
</dbReference>
<evidence type="ECO:0000313" key="1">
    <source>
        <dbReference type="EMBL" id="AYG96329.1"/>
    </source>
</evidence>
<dbReference type="InterPro" id="IPR036412">
    <property type="entry name" value="HAD-like_sf"/>
</dbReference>
<dbReference type="Pfam" id="PF13419">
    <property type="entry name" value="HAD_2"/>
    <property type="match status" value="1"/>
</dbReference>
<dbReference type="RefSeq" id="WP_121483439.1">
    <property type="nucleotide sequence ID" value="NZ_CP032707.1"/>
</dbReference>
<dbReference type="OrthoDB" id="9793014at2"/>
<reference evidence="1 2" key="1">
    <citation type="submission" date="2018-10" db="EMBL/GenBank/DDBJ databases">
        <title>Complete genome sequence of Brevundimonas naejangsanensis BRV3.</title>
        <authorList>
            <person name="Berrios L."/>
            <person name="Ely B."/>
        </authorList>
    </citation>
    <scope>NUCLEOTIDE SEQUENCE [LARGE SCALE GENOMIC DNA]</scope>
    <source>
        <strain evidence="1 2">BRV3</strain>
    </source>
</reference>
<dbReference type="GO" id="GO:0006281">
    <property type="term" value="P:DNA repair"/>
    <property type="evidence" value="ECO:0007669"/>
    <property type="project" value="TreeGrafter"/>
</dbReference>
<dbReference type="Proteomes" id="UP000276984">
    <property type="component" value="Chromosome"/>
</dbReference>
<dbReference type="InterPro" id="IPR023198">
    <property type="entry name" value="PGP-like_dom2"/>
</dbReference>
<dbReference type="SUPFAM" id="SSF56784">
    <property type="entry name" value="HAD-like"/>
    <property type="match status" value="1"/>
</dbReference>
<protein>
    <submittedName>
        <fullName evidence="1">HAD family hydrolase</fullName>
    </submittedName>
</protein>
<gene>
    <name evidence="1" type="ORF">D8I30_07500</name>
</gene>
<keyword evidence="1" id="KW-0378">Hydrolase</keyword>
<accession>A0A494RLM7</accession>
<proteinExistence type="predicted"/>
<organism evidence="1 2">
    <name type="scientific">Brevundimonas naejangsanensis</name>
    <dbReference type="NCBI Taxonomy" id="588932"/>
    <lineage>
        <taxon>Bacteria</taxon>
        <taxon>Pseudomonadati</taxon>
        <taxon>Pseudomonadota</taxon>
        <taxon>Alphaproteobacteria</taxon>
        <taxon>Caulobacterales</taxon>
        <taxon>Caulobacteraceae</taxon>
        <taxon>Brevundimonas</taxon>
    </lineage>
</organism>
<dbReference type="Gene3D" id="1.10.150.240">
    <property type="entry name" value="Putative phosphatase, domain 2"/>
    <property type="match status" value="1"/>
</dbReference>
<dbReference type="InterPro" id="IPR023214">
    <property type="entry name" value="HAD_sf"/>
</dbReference>
<evidence type="ECO:0000313" key="2">
    <source>
        <dbReference type="Proteomes" id="UP000276984"/>
    </source>
</evidence>
<dbReference type="PANTHER" id="PTHR43434:SF13">
    <property type="entry name" value="PHOSPHOGLYCOLATE PHOSPHATASE"/>
    <property type="match status" value="1"/>
</dbReference>
<dbReference type="AlphaFoldDB" id="A0A494RLM7"/>
<sequence>MPPYRLVIFDFDGTLADSLPWFRSVFSDMADRFGFARLTPDEMEALRGLSAREIIARMKVPAWRLPRIVSHMRREKLAAAASTPLFAGAAACLADLRAAGVETAIVSSDSDESVRAVLGEAAASIDHFDCGASLFGKAAKFRALLKRTGVAASDALCVGDEIRDIEAARDAGTAAGAVAWGYTLPEALAARAPDHMFADVEAMRRMLLP</sequence>
<dbReference type="GO" id="GO:0005829">
    <property type="term" value="C:cytosol"/>
    <property type="evidence" value="ECO:0007669"/>
    <property type="project" value="TreeGrafter"/>
</dbReference>
<dbReference type="SFLD" id="SFLDS00003">
    <property type="entry name" value="Haloacid_Dehalogenase"/>
    <property type="match status" value="1"/>
</dbReference>
<dbReference type="PANTHER" id="PTHR43434">
    <property type="entry name" value="PHOSPHOGLYCOLATE PHOSPHATASE"/>
    <property type="match status" value="1"/>
</dbReference>